<dbReference type="FunFam" id="1.25.40.90:FF:000006">
    <property type="entry name" value="Clathrin interactor 1"/>
    <property type="match status" value="1"/>
</dbReference>
<dbReference type="GO" id="GO:0005886">
    <property type="term" value="C:plasma membrane"/>
    <property type="evidence" value="ECO:0007669"/>
    <property type="project" value="TreeGrafter"/>
</dbReference>
<dbReference type="GO" id="GO:0007015">
    <property type="term" value="P:actin filament organization"/>
    <property type="evidence" value="ECO:0007669"/>
    <property type="project" value="TreeGrafter"/>
</dbReference>
<proteinExistence type="predicted"/>
<sequence length="302" mass="34514">MSRSFIRSLKNLTNGYSSVQSSVRNATSNDPWGPSTEEMHRISGLSYEKRYLKSILEILASRLNDKGRNYRHITKSLTILTYLVHEGSPDVLMWLKENKFIIRTLQEFTYIDDKGADQGQQVRTKAKRLYQLIINDDKLKTEKENRHKYREQMTRPGFVDNPNGTSDLDPRKSASFDIPRAVENNIESNKINLISDMYDYEGLKKLVPNPLHQPPPTSMTTTPMGRRSLDQRPTNQVGLRSINEEAQDDETGDSTAGRRSLGLSGRQSLQLARDIASIEQMNCAKNLTIQKSSWFKSNNTKN</sequence>
<protein>
    <submittedName>
        <fullName evidence="3">ENTH-domain-containing protein</fullName>
    </submittedName>
</protein>
<evidence type="ECO:0000259" key="2">
    <source>
        <dbReference type="PROSITE" id="PS50942"/>
    </source>
</evidence>
<organism evidence="3 4">
    <name type="scientific">Nadsonia fulvescens var. elongata DSM 6958</name>
    <dbReference type="NCBI Taxonomy" id="857566"/>
    <lineage>
        <taxon>Eukaryota</taxon>
        <taxon>Fungi</taxon>
        <taxon>Dikarya</taxon>
        <taxon>Ascomycota</taxon>
        <taxon>Saccharomycotina</taxon>
        <taxon>Dipodascomycetes</taxon>
        <taxon>Dipodascales</taxon>
        <taxon>Dipodascales incertae sedis</taxon>
        <taxon>Nadsonia</taxon>
    </lineage>
</organism>
<dbReference type="InterPro" id="IPR008942">
    <property type="entry name" value="ENTH_VHS"/>
</dbReference>
<dbReference type="GO" id="GO:0006897">
    <property type="term" value="P:endocytosis"/>
    <property type="evidence" value="ECO:0007669"/>
    <property type="project" value="TreeGrafter"/>
</dbReference>
<feature type="domain" description="ENTH" evidence="2">
    <location>
        <begin position="11"/>
        <end position="143"/>
    </location>
</feature>
<dbReference type="OrthoDB" id="4033880at2759"/>
<dbReference type="PANTHER" id="PTHR12276">
    <property type="entry name" value="EPSIN/ENT-RELATED"/>
    <property type="match status" value="1"/>
</dbReference>
<dbReference type="GO" id="GO:0030276">
    <property type="term" value="F:clathrin binding"/>
    <property type="evidence" value="ECO:0007669"/>
    <property type="project" value="TreeGrafter"/>
</dbReference>
<gene>
    <name evidence="3" type="ORF">NADFUDRAFT_84594</name>
</gene>
<evidence type="ECO:0000313" key="4">
    <source>
        <dbReference type="Proteomes" id="UP000095009"/>
    </source>
</evidence>
<evidence type="ECO:0000313" key="3">
    <source>
        <dbReference type="EMBL" id="ODQ63119.1"/>
    </source>
</evidence>
<dbReference type="PANTHER" id="PTHR12276:SF110">
    <property type="entry name" value="EPSIN-1-RELATED"/>
    <property type="match status" value="1"/>
</dbReference>
<dbReference type="AlphaFoldDB" id="A0A1E3PCG3"/>
<dbReference type="Gene3D" id="1.25.40.90">
    <property type="match status" value="1"/>
</dbReference>
<feature type="compositionally biased region" description="Low complexity" evidence="1">
    <location>
        <begin position="257"/>
        <end position="266"/>
    </location>
</feature>
<dbReference type="SMART" id="SM00273">
    <property type="entry name" value="ENTH"/>
    <property type="match status" value="1"/>
</dbReference>
<accession>A0A1E3PCG3</accession>
<dbReference type="EMBL" id="KV454416">
    <property type="protein sequence ID" value="ODQ63119.1"/>
    <property type="molecule type" value="Genomic_DNA"/>
</dbReference>
<dbReference type="Proteomes" id="UP000095009">
    <property type="component" value="Unassembled WGS sequence"/>
</dbReference>
<dbReference type="STRING" id="857566.A0A1E3PCG3"/>
<dbReference type="GO" id="GO:0005768">
    <property type="term" value="C:endosome"/>
    <property type="evidence" value="ECO:0007669"/>
    <property type="project" value="TreeGrafter"/>
</dbReference>
<dbReference type="GO" id="GO:0030125">
    <property type="term" value="C:clathrin vesicle coat"/>
    <property type="evidence" value="ECO:0007669"/>
    <property type="project" value="TreeGrafter"/>
</dbReference>
<keyword evidence="4" id="KW-1185">Reference proteome</keyword>
<evidence type="ECO:0000256" key="1">
    <source>
        <dbReference type="SAM" id="MobiDB-lite"/>
    </source>
</evidence>
<reference evidence="3 4" key="1">
    <citation type="journal article" date="2016" name="Proc. Natl. Acad. Sci. U.S.A.">
        <title>Comparative genomics of biotechnologically important yeasts.</title>
        <authorList>
            <person name="Riley R."/>
            <person name="Haridas S."/>
            <person name="Wolfe K.H."/>
            <person name="Lopes M.R."/>
            <person name="Hittinger C.T."/>
            <person name="Goeker M."/>
            <person name="Salamov A.A."/>
            <person name="Wisecaver J.H."/>
            <person name="Long T.M."/>
            <person name="Calvey C.H."/>
            <person name="Aerts A.L."/>
            <person name="Barry K.W."/>
            <person name="Choi C."/>
            <person name="Clum A."/>
            <person name="Coughlan A.Y."/>
            <person name="Deshpande S."/>
            <person name="Douglass A.P."/>
            <person name="Hanson S.J."/>
            <person name="Klenk H.-P."/>
            <person name="LaButti K.M."/>
            <person name="Lapidus A."/>
            <person name="Lindquist E.A."/>
            <person name="Lipzen A.M."/>
            <person name="Meier-Kolthoff J.P."/>
            <person name="Ohm R.A."/>
            <person name="Otillar R.P."/>
            <person name="Pangilinan J.L."/>
            <person name="Peng Y."/>
            <person name="Rokas A."/>
            <person name="Rosa C.A."/>
            <person name="Scheuner C."/>
            <person name="Sibirny A.A."/>
            <person name="Slot J.C."/>
            <person name="Stielow J.B."/>
            <person name="Sun H."/>
            <person name="Kurtzman C.P."/>
            <person name="Blackwell M."/>
            <person name="Grigoriev I.V."/>
            <person name="Jeffries T.W."/>
        </authorList>
    </citation>
    <scope>NUCLEOTIDE SEQUENCE [LARGE SCALE GENOMIC DNA]</scope>
    <source>
        <strain evidence="3 4">DSM 6958</strain>
    </source>
</reference>
<dbReference type="GO" id="GO:0005543">
    <property type="term" value="F:phospholipid binding"/>
    <property type="evidence" value="ECO:0007669"/>
    <property type="project" value="TreeGrafter"/>
</dbReference>
<dbReference type="SUPFAM" id="SSF48464">
    <property type="entry name" value="ENTH/VHS domain"/>
    <property type="match status" value="1"/>
</dbReference>
<dbReference type="Pfam" id="PF01417">
    <property type="entry name" value="ENTH"/>
    <property type="match status" value="1"/>
</dbReference>
<dbReference type="InterPro" id="IPR013809">
    <property type="entry name" value="ENTH"/>
</dbReference>
<feature type="region of interest" description="Disordered" evidence="1">
    <location>
        <begin position="154"/>
        <end position="173"/>
    </location>
</feature>
<name>A0A1E3PCG3_9ASCO</name>
<dbReference type="PROSITE" id="PS50942">
    <property type="entry name" value="ENTH"/>
    <property type="match status" value="1"/>
</dbReference>
<feature type="region of interest" description="Disordered" evidence="1">
    <location>
        <begin position="208"/>
        <end position="266"/>
    </location>
</feature>